<feature type="region of interest" description="Disordered" evidence="1">
    <location>
        <begin position="78"/>
        <end position="162"/>
    </location>
</feature>
<comment type="caution">
    <text evidence="2">The sequence shown here is derived from an EMBL/GenBank/DDBJ whole genome shotgun (WGS) entry which is preliminary data.</text>
</comment>
<sequence length="208" mass="23836">MEEIHIDVKNSNNQIKFLIDLIKIQTIRIITLQSENEALKSIVQNNNLKLKKIESHLNINNLNDDSNLRQTMCQIHQNNQTAQDSPPANNDRFNKRTSSKSNSNPNKKQQISYPTRPSTCPYGQTNIRKFDSTNSADQSKPNDSNENDFKVAGPRKKSEKASIQKYIKTSDQGSNVGFKSCERIIEIYLGRISIDEKIMIMLKKRLVK</sequence>
<dbReference type="EMBL" id="CAJNOC010001382">
    <property type="protein sequence ID" value="CAF0860033.1"/>
    <property type="molecule type" value="Genomic_DNA"/>
</dbReference>
<dbReference type="Proteomes" id="UP000663879">
    <property type="component" value="Unassembled WGS sequence"/>
</dbReference>
<evidence type="ECO:0000313" key="3">
    <source>
        <dbReference type="Proteomes" id="UP000663879"/>
    </source>
</evidence>
<organism evidence="2 3">
    <name type="scientific">Brachionus calyciflorus</name>
    <dbReference type="NCBI Taxonomy" id="104777"/>
    <lineage>
        <taxon>Eukaryota</taxon>
        <taxon>Metazoa</taxon>
        <taxon>Spiralia</taxon>
        <taxon>Gnathifera</taxon>
        <taxon>Rotifera</taxon>
        <taxon>Eurotatoria</taxon>
        <taxon>Monogononta</taxon>
        <taxon>Pseudotrocha</taxon>
        <taxon>Ploima</taxon>
        <taxon>Brachionidae</taxon>
        <taxon>Brachionus</taxon>
    </lineage>
</organism>
<feature type="compositionally biased region" description="Low complexity" evidence="1">
    <location>
        <begin position="99"/>
        <end position="108"/>
    </location>
</feature>
<feature type="compositionally biased region" description="Polar residues" evidence="1">
    <location>
        <begin position="109"/>
        <end position="144"/>
    </location>
</feature>
<name>A0A813WX71_9BILA</name>
<keyword evidence="3" id="KW-1185">Reference proteome</keyword>
<dbReference type="AlphaFoldDB" id="A0A813WX71"/>
<evidence type="ECO:0000256" key="1">
    <source>
        <dbReference type="SAM" id="MobiDB-lite"/>
    </source>
</evidence>
<accession>A0A813WX71</accession>
<protein>
    <submittedName>
        <fullName evidence="2">Uncharacterized protein</fullName>
    </submittedName>
</protein>
<gene>
    <name evidence="2" type="ORF">OXX778_LOCUS9391</name>
</gene>
<reference evidence="2" key="1">
    <citation type="submission" date="2021-02" db="EMBL/GenBank/DDBJ databases">
        <authorList>
            <person name="Nowell W R."/>
        </authorList>
    </citation>
    <scope>NUCLEOTIDE SEQUENCE</scope>
    <source>
        <strain evidence="2">Ploen Becks lab</strain>
    </source>
</reference>
<proteinExistence type="predicted"/>
<feature type="compositionally biased region" description="Polar residues" evidence="1">
    <location>
        <begin position="78"/>
        <end position="88"/>
    </location>
</feature>
<evidence type="ECO:0000313" key="2">
    <source>
        <dbReference type="EMBL" id="CAF0860033.1"/>
    </source>
</evidence>